<protein>
    <recommendedName>
        <fullName evidence="3 11">Thymidylate kinase</fullName>
        <ecNumber evidence="2 11">2.7.4.9</ecNumber>
    </recommendedName>
    <alternativeName>
        <fullName evidence="11">dTMP kinase</fullName>
    </alternativeName>
</protein>
<feature type="binding site" evidence="11">
    <location>
        <begin position="13"/>
        <end position="20"/>
    </location>
    <ligand>
        <name>ATP</name>
        <dbReference type="ChEBI" id="CHEBI:30616"/>
    </ligand>
</feature>
<evidence type="ECO:0000256" key="6">
    <source>
        <dbReference type="ARBA" id="ARBA00022741"/>
    </source>
</evidence>
<evidence type="ECO:0000256" key="7">
    <source>
        <dbReference type="ARBA" id="ARBA00022777"/>
    </source>
</evidence>
<dbReference type="CDD" id="cd01672">
    <property type="entry name" value="TMPK"/>
    <property type="match status" value="1"/>
</dbReference>
<accession>A0A9D1JZB7</accession>
<dbReference type="Proteomes" id="UP000886865">
    <property type="component" value="Unassembled WGS sequence"/>
</dbReference>
<dbReference type="GO" id="GO:0004798">
    <property type="term" value="F:dTMP kinase activity"/>
    <property type="evidence" value="ECO:0007669"/>
    <property type="project" value="UniProtKB-UniRule"/>
</dbReference>
<dbReference type="InterPro" id="IPR018094">
    <property type="entry name" value="Thymidylate_kinase"/>
</dbReference>
<dbReference type="EC" id="2.7.4.9" evidence="2 11"/>
<evidence type="ECO:0000256" key="10">
    <source>
        <dbReference type="ARBA" id="ARBA00057735"/>
    </source>
</evidence>
<dbReference type="PROSITE" id="PS01331">
    <property type="entry name" value="THYMIDYLATE_KINASE"/>
    <property type="match status" value="1"/>
</dbReference>
<evidence type="ECO:0000313" key="14">
    <source>
        <dbReference type="Proteomes" id="UP000886865"/>
    </source>
</evidence>
<organism evidence="13 14">
    <name type="scientific">Candidatus Galligastranaerophilus intestinavium</name>
    <dbReference type="NCBI Taxonomy" id="2840836"/>
    <lineage>
        <taxon>Bacteria</taxon>
        <taxon>Candidatus Galligastranaerophilus</taxon>
    </lineage>
</organism>
<keyword evidence="4 11" id="KW-0808">Transferase</keyword>
<evidence type="ECO:0000256" key="9">
    <source>
        <dbReference type="ARBA" id="ARBA00048743"/>
    </source>
</evidence>
<comment type="caution">
    <text evidence="13">The sequence shown here is derived from an EMBL/GenBank/DDBJ whole genome shotgun (WGS) entry which is preliminary data.</text>
</comment>
<gene>
    <name evidence="11" type="primary">tmk</name>
    <name evidence="13" type="ORF">IAA86_07390</name>
</gene>
<evidence type="ECO:0000256" key="11">
    <source>
        <dbReference type="HAMAP-Rule" id="MF_00165"/>
    </source>
</evidence>
<dbReference type="GO" id="GO:0006227">
    <property type="term" value="P:dUDP biosynthetic process"/>
    <property type="evidence" value="ECO:0007669"/>
    <property type="project" value="TreeGrafter"/>
</dbReference>
<name>A0A9D1JZB7_9BACT</name>
<dbReference type="SUPFAM" id="SSF52540">
    <property type="entry name" value="P-loop containing nucleoside triphosphate hydrolases"/>
    <property type="match status" value="1"/>
</dbReference>
<evidence type="ECO:0000256" key="1">
    <source>
        <dbReference type="ARBA" id="ARBA00009776"/>
    </source>
</evidence>
<dbReference type="InterPro" id="IPR018095">
    <property type="entry name" value="Thymidylate_kin_CS"/>
</dbReference>
<dbReference type="InterPro" id="IPR039430">
    <property type="entry name" value="Thymidylate_kin-like_dom"/>
</dbReference>
<comment type="catalytic activity">
    <reaction evidence="9 11">
        <text>dTMP + ATP = dTDP + ADP</text>
        <dbReference type="Rhea" id="RHEA:13517"/>
        <dbReference type="ChEBI" id="CHEBI:30616"/>
        <dbReference type="ChEBI" id="CHEBI:58369"/>
        <dbReference type="ChEBI" id="CHEBI:63528"/>
        <dbReference type="ChEBI" id="CHEBI:456216"/>
        <dbReference type="EC" id="2.7.4.9"/>
    </reaction>
</comment>
<keyword evidence="7 11" id="KW-0418">Kinase</keyword>
<dbReference type="FunFam" id="3.40.50.300:FF:000225">
    <property type="entry name" value="Thymidylate kinase"/>
    <property type="match status" value="1"/>
</dbReference>
<dbReference type="GO" id="GO:0005829">
    <property type="term" value="C:cytosol"/>
    <property type="evidence" value="ECO:0007669"/>
    <property type="project" value="TreeGrafter"/>
</dbReference>
<evidence type="ECO:0000256" key="3">
    <source>
        <dbReference type="ARBA" id="ARBA00017144"/>
    </source>
</evidence>
<reference evidence="13" key="1">
    <citation type="submission" date="2020-10" db="EMBL/GenBank/DDBJ databases">
        <authorList>
            <person name="Gilroy R."/>
        </authorList>
    </citation>
    <scope>NUCLEOTIDE SEQUENCE</scope>
    <source>
        <strain evidence="13">CHK152-2871</strain>
    </source>
</reference>
<comment type="similarity">
    <text evidence="1 11">Belongs to the thymidylate kinase family.</text>
</comment>
<keyword evidence="5 11" id="KW-0545">Nucleotide biosynthesis</keyword>
<sequence length="207" mass="23471">MEQKKGYFITFEGIDGCGKTTQIELLDNWLKSLGKKTLLTLEPGGSDLGKNLRQILLHYDKPVAKNAEMFLYLADRAQHVNNVISPALNQGEIVLCDRYTDSTLAYQGYAREGDVNELNMLNEIATNNLKSDLTIVFDIDVQTAQMRLGKTKDRLEKEGVDFHTKVKNGYLELEKLYPERIKTVNANRSIEEIFSDVKKIVGELLNI</sequence>
<proteinExistence type="inferred from homology"/>
<dbReference type="PANTHER" id="PTHR10344:SF4">
    <property type="entry name" value="UMP-CMP KINASE 2, MITOCHONDRIAL"/>
    <property type="match status" value="1"/>
</dbReference>
<dbReference type="PANTHER" id="PTHR10344">
    <property type="entry name" value="THYMIDYLATE KINASE"/>
    <property type="match status" value="1"/>
</dbReference>
<evidence type="ECO:0000256" key="5">
    <source>
        <dbReference type="ARBA" id="ARBA00022727"/>
    </source>
</evidence>
<reference evidence="13" key="2">
    <citation type="journal article" date="2021" name="PeerJ">
        <title>Extensive microbial diversity within the chicken gut microbiome revealed by metagenomics and culture.</title>
        <authorList>
            <person name="Gilroy R."/>
            <person name="Ravi A."/>
            <person name="Getino M."/>
            <person name="Pursley I."/>
            <person name="Horton D.L."/>
            <person name="Alikhan N.F."/>
            <person name="Baker D."/>
            <person name="Gharbi K."/>
            <person name="Hall N."/>
            <person name="Watson M."/>
            <person name="Adriaenssens E.M."/>
            <person name="Foster-Nyarko E."/>
            <person name="Jarju S."/>
            <person name="Secka A."/>
            <person name="Antonio M."/>
            <person name="Oren A."/>
            <person name="Chaudhuri R.R."/>
            <person name="La Ragione R."/>
            <person name="Hildebrand F."/>
            <person name="Pallen M.J."/>
        </authorList>
    </citation>
    <scope>NUCLEOTIDE SEQUENCE</scope>
    <source>
        <strain evidence="13">CHK152-2871</strain>
    </source>
</reference>
<dbReference type="EMBL" id="DVJQ01000063">
    <property type="protein sequence ID" value="HIS74828.1"/>
    <property type="molecule type" value="Genomic_DNA"/>
</dbReference>
<evidence type="ECO:0000256" key="8">
    <source>
        <dbReference type="ARBA" id="ARBA00022840"/>
    </source>
</evidence>
<evidence type="ECO:0000259" key="12">
    <source>
        <dbReference type="Pfam" id="PF02223"/>
    </source>
</evidence>
<dbReference type="NCBIfam" id="TIGR00041">
    <property type="entry name" value="DTMP_kinase"/>
    <property type="match status" value="1"/>
</dbReference>
<feature type="domain" description="Thymidylate kinase-like" evidence="12">
    <location>
        <begin position="11"/>
        <end position="196"/>
    </location>
</feature>
<dbReference type="AlphaFoldDB" id="A0A9D1JZB7"/>
<keyword evidence="6 11" id="KW-0547">Nucleotide-binding</keyword>
<dbReference type="GO" id="GO:0006235">
    <property type="term" value="P:dTTP biosynthetic process"/>
    <property type="evidence" value="ECO:0007669"/>
    <property type="project" value="UniProtKB-UniRule"/>
</dbReference>
<dbReference type="InterPro" id="IPR027417">
    <property type="entry name" value="P-loop_NTPase"/>
</dbReference>
<evidence type="ECO:0000313" key="13">
    <source>
        <dbReference type="EMBL" id="HIS74828.1"/>
    </source>
</evidence>
<comment type="function">
    <text evidence="10 11">Phosphorylation of dTMP to form dTDP in both de novo and salvage pathways of dTTP synthesis.</text>
</comment>
<evidence type="ECO:0000256" key="2">
    <source>
        <dbReference type="ARBA" id="ARBA00012980"/>
    </source>
</evidence>
<dbReference type="GO" id="GO:0006233">
    <property type="term" value="P:dTDP biosynthetic process"/>
    <property type="evidence" value="ECO:0007669"/>
    <property type="project" value="InterPro"/>
</dbReference>
<dbReference type="Gene3D" id="3.40.50.300">
    <property type="entry name" value="P-loop containing nucleotide triphosphate hydrolases"/>
    <property type="match status" value="1"/>
</dbReference>
<evidence type="ECO:0000256" key="4">
    <source>
        <dbReference type="ARBA" id="ARBA00022679"/>
    </source>
</evidence>
<dbReference type="Pfam" id="PF02223">
    <property type="entry name" value="Thymidylate_kin"/>
    <property type="match status" value="1"/>
</dbReference>
<keyword evidence="8 11" id="KW-0067">ATP-binding</keyword>
<dbReference type="HAMAP" id="MF_00165">
    <property type="entry name" value="Thymidylate_kinase"/>
    <property type="match status" value="1"/>
</dbReference>
<dbReference type="GO" id="GO:0005524">
    <property type="term" value="F:ATP binding"/>
    <property type="evidence" value="ECO:0007669"/>
    <property type="project" value="UniProtKB-UniRule"/>
</dbReference>